<accession>A0A832DQM6</accession>
<evidence type="ECO:0000313" key="2">
    <source>
        <dbReference type="EMBL" id="HEV08795.1"/>
    </source>
</evidence>
<organism evidence="2">
    <name type="scientific">Sulfurihydrogenibium azorense</name>
    <dbReference type="NCBI Taxonomy" id="309806"/>
    <lineage>
        <taxon>Bacteria</taxon>
        <taxon>Pseudomonadati</taxon>
        <taxon>Aquificota</taxon>
        <taxon>Aquificia</taxon>
        <taxon>Aquificales</taxon>
        <taxon>Hydrogenothermaceae</taxon>
        <taxon>Sulfurihydrogenibium</taxon>
    </lineage>
</organism>
<comment type="caution">
    <text evidence="2">The sequence shown here is derived from an EMBL/GenBank/DDBJ whole genome shotgun (WGS) entry which is preliminary data.</text>
</comment>
<feature type="signal peptide" evidence="1">
    <location>
        <begin position="1"/>
        <end position="18"/>
    </location>
</feature>
<gene>
    <name evidence="2" type="ORF">ENO34_00145</name>
</gene>
<evidence type="ECO:0008006" key="3">
    <source>
        <dbReference type="Google" id="ProtNLM"/>
    </source>
</evidence>
<proteinExistence type="predicted"/>
<dbReference type="Proteomes" id="UP000885621">
    <property type="component" value="Unassembled WGS sequence"/>
</dbReference>
<feature type="chain" id="PRO_5033015909" description="DUF302 domain-containing protein" evidence="1">
    <location>
        <begin position="19"/>
        <end position="163"/>
    </location>
</feature>
<sequence length="163" mass="18028">MIRSLLLAVLMLVTFSFAWQPSTEGSGKGLVIYKVDGDPSDVMIALKGNLEAAQIILVSTTDPTAPLANNKNLFPDYKKLKVDYMQNFLVTSMTTLYKIVTNDPNAIVISPLVITIYQLEGDDKTYIVRTKPSLLLDGTKYPEAKAAVEELENRIDKAIKSLM</sequence>
<evidence type="ECO:0000256" key="1">
    <source>
        <dbReference type="SAM" id="SignalP"/>
    </source>
</evidence>
<name>A0A832DQM6_9AQUI</name>
<dbReference type="InterPro" id="IPR035923">
    <property type="entry name" value="TT1751-like_sf"/>
</dbReference>
<dbReference type="Gene3D" id="3.30.310.70">
    <property type="entry name" value="TT1751-like domain"/>
    <property type="match status" value="1"/>
</dbReference>
<keyword evidence="1" id="KW-0732">Signal</keyword>
<reference evidence="2" key="1">
    <citation type="journal article" date="2020" name="mSystems">
        <title>Genome- and Community-Level Interaction Insights into Carbon Utilization and Element Cycling Functions of Hydrothermarchaeota in Hydrothermal Sediment.</title>
        <authorList>
            <person name="Zhou Z."/>
            <person name="Liu Y."/>
            <person name="Xu W."/>
            <person name="Pan J."/>
            <person name="Luo Z.H."/>
            <person name="Li M."/>
        </authorList>
    </citation>
    <scope>NUCLEOTIDE SEQUENCE [LARGE SCALE GENOMIC DNA]</scope>
    <source>
        <strain evidence="2">SpSt-1257</strain>
    </source>
</reference>
<dbReference type="SUPFAM" id="SSF103247">
    <property type="entry name" value="TT1751-like"/>
    <property type="match status" value="1"/>
</dbReference>
<dbReference type="EMBL" id="DSFC01000006">
    <property type="protein sequence ID" value="HEV08795.1"/>
    <property type="molecule type" value="Genomic_DNA"/>
</dbReference>
<dbReference type="AlphaFoldDB" id="A0A832DQM6"/>
<protein>
    <recommendedName>
        <fullName evidence="3">DUF302 domain-containing protein</fullName>
    </recommendedName>
</protein>